<dbReference type="RefSeq" id="WP_091123111.1">
    <property type="nucleotide sequence ID" value="NZ_FMHY01000002.1"/>
</dbReference>
<dbReference type="STRING" id="227316.GA0070604_4895"/>
<evidence type="ECO:0000313" key="1">
    <source>
        <dbReference type="EMBL" id="SCL63097.1"/>
    </source>
</evidence>
<name>A0A1C6VA99_9ACTN</name>
<dbReference type="OrthoDB" id="10004895at2"/>
<dbReference type="Proteomes" id="UP000199696">
    <property type="component" value="Unassembled WGS sequence"/>
</dbReference>
<accession>A0A1C6VA99</accession>
<keyword evidence="2" id="KW-1185">Reference proteome</keyword>
<dbReference type="EMBL" id="FMHY01000002">
    <property type="protein sequence ID" value="SCL63097.1"/>
    <property type="molecule type" value="Genomic_DNA"/>
</dbReference>
<sequence length="80" mass="9063">MDAARLEELARLLLNRADDVYHVGQQLVSRGDNADWQCAKADRFREAMRGRRGEAVRVATQLRDLGRLLRQQGRQLASGS</sequence>
<reference evidence="2" key="1">
    <citation type="submission" date="2016-06" db="EMBL/GenBank/DDBJ databases">
        <authorList>
            <person name="Varghese N."/>
            <person name="Submissions Spin"/>
        </authorList>
    </citation>
    <scope>NUCLEOTIDE SEQUENCE [LARGE SCALE GENOMIC DNA]</scope>
    <source>
        <strain evidence="2">DSM 44814</strain>
    </source>
</reference>
<evidence type="ECO:0000313" key="2">
    <source>
        <dbReference type="Proteomes" id="UP000199696"/>
    </source>
</evidence>
<gene>
    <name evidence="1" type="ORF">GA0070604_4895</name>
</gene>
<organism evidence="1 2">
    <name type="scientific">Micromonospora eburnea</name>
    <dbReference type="NCBI Taxonomy" id="227316"/>
    <lineage>
        <taxon>Bacteria</taxon>
        <taxon>Bacillati</taxon>
        <taxon>Actinomycetota</taxon>
        <taxon>Actinomycetes</taxon>
        <taxon>Micromonosporales</taxon>
        <taxon>Micromonosporaceae</taxon>
        <taxon>Micromonospora</taxon>
    </lineage>
</organism>
<proteinExistence type="predicted"/>
<protein>
    <submittedName>
        <fullName evidence="1">Uncharacterized protein</fullName>
    </submittedName>
</protein>
<dbReference type="AlphaFoldDB" id="A0A1C6VA99"/>